<organism evidence="1 2">
    <name type="scientific">Halomonas heilongjiangensis</name>
    <dbReference type="NCBI Taxonomy" id="1387883"/>
    <lineage>
        <taxon>Bacteria</taxon>
        <taxon>Pseudomonadati</taxon>
        <taxon>Pseudomonadota</taxon>
        <taxon>Gammaproteobacteria</taxon>
        <taxon>Oceanospirillales</taxon>
        <taxon>Halomonadaceae</taxon>
        <taxon>Halomonas</taxon>
    </lineage>
</organism>
<evidence type="ECO:0000313" key="1">
    <source>
        <dbReference type="EMBL" id="PMR69404.1"/>
    </source>
</evidence>
<dbReference type="AlphaFoldDB" id="A0A2N7TMJ1"/>
<dbReference type="RefSeq" id="WP_102627935.1">
    <property type="nucleotide sequence ID" value="NZ_PDOH01000014.1"/>
</dbReference>
<comment type="caution">
    <text evidence="1">The sequence shown here is derived from an EMBL/GenBank/DDBJ whole genome shotgun (WGS) entry which is preliminary data.</text>
</comment>
<keyword evidence="2" id="KW-1185">Reference proteome</keyword>
<dbReference type="OrthoDB" id="8907997at2"/>
<sequence>MTRMETFPTTSDSDVVDRLALALTRLEERDATLLHAEASERSIACRLACHLQPLFPDWDVDCEFNCWVDPRQRKGHLVVATTSDATEARTIFPDLLIHRRHHDERLAVIELHKSTQLRSRHRELKKLHHCQARLGCRHALLLEIGVGEARGSHRLEALSPGTGIKAPARRADNLS</sequence>
<evidence type="ECO:0000313" key="2">
    <source>
        <dbReference type="Proteomes" id="UP000235346"/>
    </source>
</evidence>
<dbReference type="EMBL" id="PNRE01000048">
    <property type="protein sequence ID" value="PMR69404.1"/>
    <property type="molecule type" value="Genomic_DNA"/>
</dbReference>
<protein>
    <submittedName>
        <fullName evidence="1">Uncharacterized protein</fullName>
    </submittedName>
</protein>
<reference evidence="1 2" key="1">
    <citation type="submission" date="2018-01" db="EMBL/GenBank/DDBJ databases">
        <title>Halomonas endophytica sp. nov., isolated from storage liquid in the stems of Populus euphratica.</title>
        <authorList>
            <person name="Chen C."/>
        </authorList>
    </citation>
    <scope>NUCLEOTIDE SEQUENCE [LARGE SCALE GENOMIC DNA]</scope>
    <source>
        <strain evidence="1 2">DSM 26881</strain>
    </source>
</reference>
<dbReference type="Proteomes" id="UP000235346">
    <property type="component" value="Unassembled WGS sequence"/>
</dbReference>
<proteinExistence type="predicted"/>
<name>A0A2N7TMJ1_9GAMM</name>
<gene>
    <name evidence="1" type="ORF">C1H66_11020</name>
</gene>
<accession>A0A2N7TMJ1</accession>